<dbReference type="InterPro" id="IPR002912">
    <property type="entry name" value="ACT_dom"/>
</dbReference>
<feature type="domain" description="ACT" evidence="1">
    <location>
        <begin position="141"/>
        <end position="216"/>
    </location>
</feature>
<dbReference type="AlphaFoldDB" id="A0A645CSC9"/>
<keyword evidence="2" id="KW-0808">Transferase</keyword>
<name>A0A645CSC9_9ZZZZ</name>
<accession>A0A645CSC9</accession>
<dbReference type="PROSITE" id="PS51671">
    <property type="entry name" value="ACT"/>
    <property type="match status" value="1"/>
</dbReference>
<gene>
    <name evidence="2" type="primary">relA_39</name>
    <name evidence="2" type="ORF">SDC9_126641</name>
</gene>
<evidence type="ECO:0000259" key="1">
    <source>
        <dbReference type="PROSITE" id="PS51671"/>
    </source>
</evidence>
<dbReference type="GO" id="GO:0016301">
    <property type="term" value="F:kinase activity"/>
    <property type="evidence" value="ECO:0007669"/>
    <property type="project" value="UniProtKB-KW"/>
</dbReference>
<dbReference type="PANTHER" id="PTHR21262:SF31">
    <property type="entry name" value="GTP PYROPHOSPHOKINASE"/>
    <property type="match status" value="1"/>
</dbReference>
<protein>
    <submittedName>
        <fullName evidence="2">GTP pyrophosphokinase</fullName>
        <ecNumber evidence="2">2.7.6.5</ecNumber>
    </submittedName>
</protein>
<reference evidence="2" key="1">
    <citation type="submission" date="2019-08" db="EMBL/GenBank/DDBJ databases">
        <authorList>
            <person name="Kucharzyk K."/>
            <person name="Murdoch R.W."/>
            <person name="Higgins S."/>
            <person name="Loffler F."/>
        </authorList>
    </citation>
    <scope>NUCLEOTIDE SEQUENCE</scope>
</reference>
<dbReference type="Gene3D" id="3.30.70.260">
    <property type="match status" value="1"/>
</dbReference>
<dbReference type="GO" id="GO:0005886">
    <property type="term" value="C:plasma membrane"/>
    <property type="evidence" value="ECO:0007669"/>
    <property type="project" value="TreeGrafter"/>
</dbReference>
<proteinExistence type="predicted"/>
<sequence length="216" mass="24402">MLTNKKVEQVYSQFNIKDYDDFMFAIGNKSLSLSNVMEKITKRRGSILNSLNVSSFFSNKNEQQKKYVSKSGIRVAGVDSIMISLAGCCSPVLGDDIVGFITKGHGVKVHRRDCPNVLKENSRLIDVEWDYDKTDNQYEVIIFVESNDRNALLNDLIMVISQTKAQLIGVNSQLNEDKITVSTTLRVLVNNTEHLRNVMANLKKVDGAKRVERIIQ</sequence>
<organism evidence="2">
    <name type="scientific">bioreactor metagenome</name>
    <dbReference type="NCBI Taxonomy" id="1076179"/>
    <lineage>
        <taxon>unclassified sequences</taxon>
        <taxon>metagenomes</taxon>
        <taxon>ecological metagenomes</taxon>
    </lineage>
</organism>
<dbReference type="InterPro" id="IPR045865">
    <property type="entry name" value="ACT-like_dom_sf"/>
</dbReference>
<dbReference type="Pfam" id="PF13291">
    <property type="entry name" value="ACT_4"/>
    <property type="match status" value="1"/>
</dbReference>
<evidence type="ECO:0000313" key="2">
    <source>
        <dbReference type="EMBL" id="MPM79602.1"/>
    </source>
</evidence>
<dbReference type="EMBL" id="VSSQ01029455">
    <property type="protein sequence ID" value="MPM79602.1"/>
    <property type="molecule type" value="Genomic_DNA"/>
</dbReference>
<comment type="caution">
    <text evidence="2">The sequence shown here is derived from an EMBL/GenBank/DDBJ whole genome shotgun (WGS) entry which is preliminary data.</text>
</comment>
<keyword evidence="2" id="KW-0418">Kinase</keyword>
<dbReference type="CDD" id="cd04876">
    <property type="entry name" value="ACT_RelA-SpoT"/>
    <property type="match status" value="1"/>
</dbReference>
<dbReference type="GO" id="GO:0008728">
    <property type="term" value="F:GTP diphosphokinase activity"/>
    <property type="evidence" value="ECO:0007669"/>
    <property type="project" value="UniProtKB-EC"/>
</dbReference>
<dbReference type="SUPFAM" id="SSF55021">
    <property type="entry name" value="ACT-like"/>
    <property type="match status" value="1"/>
</dbReference>
<dbReference type="PANTHER" id="PTHR21262">
    <property type="entry name" value="GUANOSINE-3',5'-BIS DIPHOSPHATE 3'-PYROPHOSPHOHYDROLASE"/>
    <property type="match status" value="1"/>
</dbReference>
<dbReference type="EC" id="2.7.6.5" evidence="2"/>